<accession>A0A841GKY3</accession>
<dbReference type="Proteomes" id="UP000582837">
    <property type="component" value="Unassembled WGS sequence"/>
</dbReference>
<keyword evidence="3" id="KW-1185">Reference proteome</keyword>
<proteinExistence type="predicted"/>
<organism evidence="2 3">
    <name type="scientific">Longimicrobium terrae</name>
    <dbReference type="NCBI Taxonomy" id="1639882"/>
    <lineage>
        <taxon>Bacteria</taxon>
        <taxon>Pseudomonadati</taxon>
        <taxon>Gemmatimonadota</taxon>
        <taxon>Longimicrobiia</taxon>
        <taxon>Longimicrobiales</taxon>
        <taxon>Longimicrobiaceae</taxon>
        <taxon>Longimicrobium</taxon>
    </lineage>
</organism>
<sequence length="41" mass="4149">MRVLARSGPDARGPGAEVASGRISLAEPFAGNPFPVPDTPS</sequence>
<dbReference type="EMBL" id="JACHIA010000002">
    <property type="protein sequence ID" value="MBB6069257.1"/>
    <property type="molecule type" value="Genomic_DNA"/>
</dbReference>
<gene>
    <name evidence="2" type="ORF">HNQ61_000872</name>
</gene>
<name>A0A841GKY3_9BACT</name>
<protein>
    <submittedName>
        <fullName evidence="2">Uncharacterized protein</fullName>
    </submittedName>
</protein>
<evidence type="ECO:0000313" key="2">
    <source>
        <dbReference type="EMBL" id="MBB6069257.1"/>
    </source>
</evidence>
<dbReference type="AlphaFoldDB" id="A0A841GKY3"/>
<reference evidence="2 3" key="1">
    <citation type="submission" date="2020-08" db="EMBL/GenBank/DDBJ databases">
        <title>Genomic Encyclopedia of Type Strains, Phase IV (KMG-IV): sequencing the most valuable type-strain genomes for metagenomic binning, comparative biology and taxonomic classification.</title>
        <authorList>
            <person name="Goeker M."/>
        </authorList>
    </citation>
    <scope>NUCLEOTIDE SEQUENCE [LARGE SCALE GENOMIC DNA]</scope>
    <source>
        <strain evidence="2 3">DSM 29007</strain>
    </source>
</reference>
<evidence type="ECO:0000256" key="1">
    <source>
        <dbReference type="SAM" id="MobiDB-lite"/>
    </source>
</evidence>
<evidence type="ECO:0000313" key="3">
    <source>
        <dbReference type="Proteomes" id="UP000582837"/>
    </source>
</evidence>
<comment type="caution">
    <text evidence="2">The sequence shown here is derived from an EMBL/GenBank/DDBJ whole genome shotgun (WGS) entry which is preliminary data.</text>
</comment>
<feature type="region of interest" description="Disordered" evidence="1">
    <location>
        <begin position="1"/>
        <end position="41"/>
    </location>
</feature>